<sequence length="174" mass="19376">MNSTQDPRQDTTPFRIAPMLPEHAEQVLAIYQMGIDTGNATFETTAPDWTRWDAAHLPDHRWVALDGDRVLGWVALSPVSSRCVYAGVAEESVYVHPDAHGKGVGSALLRAVISSSEAAGIWTLQTAIFPENTASLALHRKVGFRVVGVRERIDRHHGRWRDTVFLERRSPLID</sequence>
<comment type="caution">
    <text evidence="4">The sequence shown here is derived from an EMBL/GenBank/DDBJ whole genome shotgun (WGS) entry which is preliminary data.</text>
</comment>
<reference evidence="5" key="1">
    <citation type="submission" date="2015-04" db="EMBL/GenBank/DDBJ databases">
        <title>Physiological reanalysis, assessment of diazotrophy, and genome sequences of multiple isolates of Streptomyces thermoautotrophicus.</title>
        <authorList>
            <person name="MacKellar D.C."/>
            <person name="Lieber L."/>
            <person name="Norman J."/>
            <person name="Bolger A."/>
            <person name="Tobin C."/>
            <person name="Murray J.W."/>
            <person name="Chang R."/>
            <person name="Ford T."/>
            <person name="Nguyen P.Q."/>
            <person name="Woodward J."/>
            <person name="Permingeat H."/>
            <person name="Joshi N.S."/>
            <person name="Silver P.A."/>
            <person name="Usadel B."/>
            <person name="Rutherford A.W."/>
            <person name="Friesen M."/>
            <person name="Prell J."/>
        </authorList>
    </citation>
    <scope>NUCLEOTIDE SEQUENCE [LARGE SCALE GENOMIC DNA]</scope>
    <source>
        <strain evidence="5">H1</strain>
    </source>
</reference>
<dbReference type="GO" id="GO:0016747">
    <property type="term" value="F:acyltransferase activity, transferring groups other than amino-acyl groups"/>
    <property type="evidence" value="ECO:0007669"/>
    <property type="project" value="InterPro"/>
</dbReference>
<dbReference type="EMBL" id="LAXD01000001">
    <property type="protein sequence ID" value="KWX01482.1"/>
    <property type="molecule type" value="Genomic_DNA"/>
</dbReference>
<dbReference type="CDD" id="cd04301">
    <property type="entry name" value="NAT_SF"/>
    <property type="match status" value="1"/>
</dbReference>
<accession>A0A132MVS8</accession>
<dbReference type="PANTHER" id="PTHR43072">
    <property type="entry name" value="N-ACETYLTRANSFERASE"/>
    <property type="match status" value="1"/>
</dbReference>
<protein>
    <submittedName>
        <fullName evidence="4">GCN5-related N-acetyltransferase</fullName>
    </submittedName>
</protein>
<proteinExistence type="predicted"/>
<dbReference type="Proteomes" id="UP000070188">
    <property type="component" value="Unassembled WGS sequence"/>
</dbReference>
<evidence type="ECO:0000256" key="1">
    <source>
        <dbReference type="ARBA" id="ARBA00022679"/>
    </source>
</evidence>
<dbReference type="PATRIC" id="fig|1469144.10.peg.2722"/>
<gene>
    <name evidence="4" type="ORF">LI90_2514</name>
</gene>
<organism evidence="4 5">
    <name type="scientific">Carbonactinospora thermoautotrophica</name>
    <dbReference type="NCBI Taxonomy" id="1469144"/>
    <lineage>
        <taxon>Bacteria</taxon>
        <taxon>Bacillati</taxon>
        <taxon>Actinomycetota</taxon>
        <taxon>Actinomycetes</taxon>
        <taxon>Kitasatosporales</taxon>
        <taxon>Carbonactinosporaceae</taxon>
        <taxon>Carbonactinospora</taxon>
    </lineage>
</organism>
<evidence type="ECO:0000313" key="5">
    <source>
        <dbReference type="Proteomes" id="UP000070188"/>
    </source>
</evidence>
<dbReference type="Pfam" id="PF00583">
    <property type="entry name" value="Acetyltransf_1"/>
    <property type="match status" value="1"/>
</dbReference>
<feature type="domain" description="N-acetyltransferase" evidence="3">
    <location>
        <begin position="14"/>
        <end position="167"/>
    </location>
</feature>
<evidence type="ECO:0000256" key="2">
    <source>
        <dbReference type="ARBA" id="ARBA00023315"/>
    </source>
</evidence>
<keyword evidence="5" id="KW-1185">Reference proteome</keyword>
<dbReference type="AlphaFoldDB" id="A0A132MVS8"/>
<dbReference type="InterPro" id="IPR000182">
    <property type="entry name" value="GNAT_dom"/>
</dbReference>
<dbReference type="PANTHER" id="PTHR43072:SF23">
    <property type="entry name" value="UPF0039 PROTEIN C11D3.02C"/>
    <property type="match status" value="1"/>
</dbReference>
<evidence type="ECO:0000259" key="3">
    <source>
        <dbReference type="PROSITE" id="PS51186"/>
    </source>
</evidence>
<keyword evidence="2" id="KW-0012">Acyltransferase</keyword>
<dbReference type="RefSeq" id="WP_066887998.1">
    <property type="nucleotide sequence ID" value="NZ_JYIJ01000018.1"/>
</dbReference>
<dbReference type="SUPFAM" id="SSF55729">
    <property type="entry name" value="Acyl-CoA N-acyltransferases (Nat)"/>
    <property type="match status" value="1"/>
</dbReference>
<name>A0A132MVS8_9ACTN</name>
<dbReference type="STRING" id="1469144.LI90_2514"/>
<dbReference type="PROSITE" id="PS51186">
    <property type="entry name" value="GNAT"/>
    <property type="match status" value="1"/>
</dbReference>
<dbReference type="Gene3D" id="3.40.630.30">
    <property type="match status" value="1"/>
</dbReference>
<keyword evidence="1 4" id="KW-0808">Transferase</keyword>
<dbReference type="InterPro" id="IPR016181">
    <property type="entry name" value="Acyl_CoA_acyltransferase"/>
</dbReference>
<evidence type="ECO:0000313" key="4">
    <source>
        <dbReference type="EMBL" id="KWX01482.1"/>
    </source>
</evidence>
<dbReference type="OrthoDB" id="3173333at2"/>